<keyword evidence="2" id="KW-0378">Hydrolase</keyword>
<evidence type="ECO:0000313" key="3">
    <source>
        <dbReference type="Proteomes" id="UP000432464"/>
    </source>
</evidence>
<dbReference type="EMBL" id="WMBB01000009">
    <property type="protein sequence ID" value="MTE15234.1"/>
    <property type="molecule type" value="Genomic_DNA"/>
</dbReference>
<accession>A0A6I3L3L7</accession>
<organism evidence="2 3">
    <name type="scientific">Nocardia aurantiaca</name>
    <dbReference type="NCBI Taxonomy" id="2675850"/>
    <lineage>
        <taxon>Bacteria</taxon>
        <taxon>Bacillati</taxon>
        <taxon>Actinomycetota</taxon>
        <taxon>Actinomycetes</taxon>
        <taxon>Mycobacteriales</taxon>
        <taxon>Nocardiaceae</taxon>
        <taxon>Nocardia</taxon>
    </lineage>
</organism>
<dbReference type="Gene3D" id="3.40.50.1820">
    <property type="entry name" value="alpha/beta hydrolase"/>
    <property type="match status" value="1"/>
</dbReference>
<dbReference type="Proteomes" id="UP000432464">
    <property type="component" value="Unassembled WGS sequence"/>
</dbReference>
<gene>
    <name evidence="2" type="ORF">GLP40_20950</name>
</gene>
<dbReference type="SUPFAM" id="SSF53474">
    <property type="entry name" value="alpha/beta-Hydrolases"/>
    <property type="match status" value="1"/>
</dbReference>
<evidence type="ECO:0000313" key="2">
    <source>
        <dbReference type="EMBL" id="MTE15234.1"/>
    </source>
</evidence>
<keyword evidence="3" id="KW-1185">Reference proteome</keyword>
<name>A0A6I3L3L7_9NOCA</name>
<feature type="signal peptide" evidence="1">
    <location>
        <begin position="1"/>
        <end position="21"/>
    </location>
</feature>
<feature type="chain" id="PRO_5039026846" evidence="1">
    <location>
        <begin position="22"/>
        <end position="314"/>
    </location>
</feature>
<sequence length="314" mass="32497">MPFRRSAPIAFAALCAATVIAITPATATATRLPGEIDLRCATASLHRSADWYLPEGMPRGLVWLQHGFARTNANVASLAETLSNAGYLVFAPSLPFVDLAGCTLQNLGDNTRFLDNVAELFTTAVDPIGALARSLATAAAAAGRDAPPLPRQLVFIGHSAGAEAVEYVAHRLRTAHPDTWRDLRGLVLLDPVKSFLGNNTDTALTDLDPTGLPILTVSGPPGLCNNFAGGTNTLQTLLHRPFVGVRLPSGVHTDAEGPSSDAVGELACGFPRSANVAALQQLTVSWTDAFISGSEATASDPAATAAGAQPLSGA</sequence>
<reference evidence="2 3" key="1">
    <citation type="submission" date="2019-11" db="EMBL/GenBank/DDBJ databases">
        <title>Nocardia sp. nov. CT2-14 isolated from soil.</title>
        <authorList>
            <person name="Kanchanasin P."/>
            <person name="Tanasupawat S."/>
            <person name="Yuki M."/>
            <person name="Kudo T."/>
        </authorList>
    </citation>
    <scope>NUCLEOTIDE SEQUENCE [LARGE SCALE GENOMIC DNA]</scope>
    <source>
        <strain evidence="2 3">CT2-14</strain>
    </source>
</reference>
<protein>
    <submittedName>
        <fullName evidence="2">Alpha/beta hydrolase</fullName>
    </submittedName>
</protein>
<dbReference type="RefSeq" id="WP_154789641.1">
    <property type="nucleotide sequence ID" value="NZ_WMBB01000009.1"/>
</dbReference>
<evidence type="ECO:0000256" key="1">
    <source>
        <dbReference type="SAM" id="SignalP"/>
    </source>
</evidence>
<dbReference type="AlphaFoldDB" id="A0A6I3L3L7"/>
<dbReference type="GO" id="GO:0016787">
    <property type="term" value="F:hydrolase activity"/>
    <property type="evidence" value="ECO:0007669"/>
    <property type="project" value="UniProtKB-KW"/>
</dbReference>
<keyword evidence="1" id="KW-0732">Signal</keyword>
<proteinExistence type="predicted"/>
<comment type="caution">
    <text evidence="2">The sequence shown here is derived from an EMBL/GenBank/DDBJ whole genome shotgun (WGS) entry which is preliminary data.</text>
</comment>
<dbReference type="InterPro" id="IPR029058">
    <property type="entry name" value="AB_hydrolase_fold"/>
</dbReference>